<dbReference type="Pfam" id="PF08246">
    <property type="entry name" value="Inhibitor_I29"/>
    <property type="match status" value="1"/>
</dbReference>
<reference evidence="3 4" key="1">
    <citation type="submission" date="2019-09" db="EMBL/GenBank/DDBJ databases">
        <title>Bird 10,000 Genomes (B10K) Project - Family phase.</title>
        <authorList>
            <person name="Zhang G."/>
        </authorList>
    </citation>
    <scope>NUCLEOTIDE SEQUENCE [LARGE SCALE GENOMIC DNA]</scope>
    <source>
        <strain evidence="3">OUT-0007</strain>
        <tissue evidence="3">Blood</tissue>
    </source>
</reference>
<dbReference type="Gene3D" id="1.10.287.2250">
    <property type="match status" value="1"/>
</dbReference>
<dbReference type="InterPro" id="IPR013201">
    <property type="entry name" value="Prot_inhib_I29"/>
</dbReference>
<accession>A0A7K6TKF6</accession>
<protein>
    <submittedName>
        <fullName evidence="3">CATK protein</fullName>
    </submittedName>
</protein>
<dbReference type="SMART" id="SM00848">
    <property type="entry name" value="Inhibitor_I29"/>
    <property type="match status" value="1"/>
</dbReference>
<feature type="signal peptide" evidence="1">
    <location>
        <begin position="1"/>
        <end position="17"/>
    </location>
</feature>
<proteinExistence type="predicted"/>
<comment type="caution">
    <text evidence="3">The sequence shown here is derived from an EMBL/GenBank/DDBJ whole genome shotgun (WGS) entry which is preliminary data.</text>
</comment>
<name>A0A7K6TKF6_CALNI</name>
<feature type="non-terminal residue" evidence="3">
    <location>
        <position position="1"/>
    </location>
</feature>
<sequence>RMWWPALVALLVPAAVAQPQPELDAQWHLWKKTYGKQYNGEADEAARRLIWEKNLKYINRHNLEHALGVHTFQLAMNHLGDMVSDSGDSGGVAGRGRA</sequence>
<evidence type="ECO:0000259" key="2">
    <source>
        <dbReference type="SMART" id="SM00848"/>
    </source>
</evidence>
<feature type="domain" description="Cathepsin propeptide inhibitor" evidence="2">
    <location>
        <begin position="27"/>
        <end position="87"/>
    </location>
</feature>
<feature type="chain" id="PRO_5029597696" evidence="1">
    <location>
        <begin position="18"/>
        <end position="98"/>
    </location>
</feature>
<dbReference type="SUPFAM" id="SSF54001">
    <property type="entry name" value="Cysteine proteinases"/>
    <property type="match status" value="1"/>
</dbReference>
<feature type="non-terminal residue" evidence="3">
    <location>
        <position position="98"/>
    </location>
</feature>
<evidence type="ECO:0000313" key="3">
    <source>
        <dbReference type="EMBL" id="NWX11053.1"/>
    </source>
</evidence>
<dbReference type="InterPro" id="IPR038765">
    <property type="entry name" value="Papain-like_cys_pep_sf"/>
</dbReference>
<gene>
    <name evidence="3" type="primary">Ctsk_1</name>
    <name evidence="3" type="ORF">CALNIC_R14918</name>
</gene>
<evidence type="ECO:0000313" key="4">
    <source>
        <dbReference type="Proteomes" id="UP000546235"/>
    </source>
</evidence>
<keyword evidence="4" id="KW-1185">Reference proteome</keyword>
<dbReference type="AlphaFoldDB" id="A0A7K6TKF6"/>
<keyword evidence="1" id="KW-0732">Signal</keyword>
<organism evidence="3 4">
    <name type="scientific">Caloenas nicobarica</name>
    <name type="common">Nicobar pigeon</name>
    <dbReference type="NCBI Taxonomy" id="187106"/>
    <lineage>
        <taxon>Eukaryota</taxon>
        <taxon>Metazoa</taxon>
        <taxon>Chordata</taxon>
        <taxon>Craniata</taxon>
        <taxon>Vertebrata</taxon>
        <taxon>Euteleostomi</taxon>
        <taxon>Archelosauria</taxon>
        <taxon>Archosauria</taxon>
        <taxon>Dinosauria</taxon>
        <taxon>Saurischia</taxon>
        <taxon>Theropoda</taxon>
        <taxon>Coelurosauria</taxon>
        <taxon>Aves</taxon>
        <taxon>Neognathae</taxon>
        <taxon>Neoaves</taxon>
        <taxon>Columbimorphae</taxon>
        <taxon>Columbiformes</taxon>
        <taxon>Columbidae</taxon>
        <taxon>Caloenas</taxon>
    </lineage>
</organism>
<dbReference type="Proteomes" id="UP000546235">
    <property type="component" value="Unassembled WGS sequence"/>
</dbReference>
<dbReference type="EMBL" id="VZSB01003660">
    <property type="protein sequence ID" value="NWX11053.1"/>
    <property type="molecule type" value="Genomic_DNA"/>
</dbReference>
<evidence type="ECO:0000256" key="1">
    <source>
        <dbReference type="SAM" id="SignalP"/>
    </source>
</evidence>